<dbReference type="AlphaFoldDB" id="A0A9X2GGL9"/>
<gene>
    <name evidence="1" type="ORF">HD597_004159</name>
</gene>
<dbReference type="Proteomes" id="UP001139648">
    <property type="component" value="Unassembled WGS sequence"/>
</dbReference>
<dbReference type="RefSeq" id="WP_253744276.1">
    <property type="nucleotide sequence ID" value="NZ_BAABKA010000103.1"/>
</dbReference>
<keyword evidence="2" id="KW-1185">Reference proteome</keyword>
<sequence>MTELIDMSEREYFDQFAKRIGMFIGRPSLKGVTAFLIGYDQAARRHGGPGLDGWREWLMARHQVGTNLVWEAQVQQIALGETGFRADLTPEEETQVTGILFDLLDKFLADQNRARQNPQT</sequence>
<name>A0A9X2GGL9_9ACTN</name>
<dbReference type="EMBL" id="JAMZEB010000002">
    <property type="protein sequence ID" value="MCP2357139.1"/>
    <property type="molecule type" value="Genomic_DNA"/>
</dbReference>
<proteinExistence type="predicted"/>
<organism evidence="1 2">
    <name type="scientific">Nonomuraea thailandensis</name>
    <dbReference type="NCBI Taxonomy" id="1188745"/>
    <lineage>
        <taxon>Bacteria</taxon>
        <taxon>Bacillati</taxon>
        <taxon>Actinomycetota</taxon>
        <taxon>Actinomycetes</taxon>
        <taxon>Streptosporangiales</taxon>
        <taxon>Streptosporangiaceae</taxon>
        <taxon>Nonomuraea</taxon>
    </lineage>
</organism>
<evidence type="ECO:0000313" key="1">
    <source>
        <dbReference type="EMBL" id="MCP2357139.1"/>
    </source>
</evidence>
<protein>
    <submittedName>
        <fullName evidence="1">Uncharacterized protein</fullName>
    </submittedName>
</protein>
<evidence type="ECO:0000313" key="2">
    <source>
        <dbReference type="Proteomes" id="UP001139648"/>
    </source>
</evidence>
<comment type="caution">
    <text evidence="1">The sequence shown here is derived from an EMBL/GenBank/DDBJ whole genome shotgun (WGS) entry which is preliminary data.</text>
</comment>
<reference evidence="1" key="1">
    <citation type="submission" date="2022-06" db="EMBL/GenBank/DDBJ databases">
        <title>Sequencing the genomes of 1000 actinobacteria strains.</title>
        <authorList>
            <person name="Klenk H.-P."/>
        </authorList>
    </citation>
    <scope>NUCLEOTIDE SEQUENCE</scope>
    <source>
        <strain evidence="1">DSM 46694</strain>
    </source>
</reference>
<accession>A0A9X2GGL9</accession>